<dbReference type="Proteomes" id="UP000836597">
    <property type="component" value="Chromosome"/>
</dbReference>
<name>A0A8S0XA06_9FIRM</name>
<protein>
    <submittedName>
        <fullName evidence="10">Branched-chain amino acid transport system / permease component</fullName>
    </submittedName>
    <submittedName>
        <fullName evidence="11">Branched-chain amino acid transport system permease protein LivH</fullName>
    </submittedName>
</protein>
<reference evidence="11" key="1">
    <citation type="submission" date="2014-11" db="EMBL/GenBank/DDBJ databases">
        <authorList>
            <person name="Hornung B.V."/>
        </authorList>
    </citation>
    <scope>NUCLEOTIDE SEQUENCE</scope>
    <source>
        <strain evidence="11">INE</strain>
    </source>
</reference>
<organism evidence="10">
    <name type="scientific">Acididesulfobacillus acetoxydans</name>
    <dbReference type="NCBI Taxonomy" id="1561005"/>
    <lineage>
        <taxon>Bacteria</taxon>
        <taxon>Bacillati</taxon>
        <taxon>Bacillota</taxon>
        <taxon>Clostridia</taxon>
        <taxon>Eubacteriales</taxon>
        <taxon>Peptococcaceae</taxon>
        <taxon>Acididesulfobacillus</taxon>
    </lineage>
</organism>
<dbReference type="PANTHER" id="PTHR11795">
    <property type="entry name" value="BRANCHED-CHAIN AMINO ACID TRANSPORT SYSTEM PERMEASE PROTEIN LIVH"/>
    <property type="match status" value="1"/>
</dbReference>
<feature type="transmembrane region" description="Helical" evidence="9">
    <location>
        <begin position="225"/>
        <end position="252"/>
    </location>
</feature>
<keyword evidence="12" id="KW-1185">Reference proteome</keyword>
<dbReference type="GO" id="GO:0022857">
    <property type="term" value="F:transmembrane transporter activity"/>
    <property type="evidence" value="ECO:0007669"/>
    <property type="project" value="InterPro"/>
</dbReference>
<accession>A0A8S0XA06</accession>
<evidence type="ECO:0000256" key="8">
    <source>
        <dbReference type="ARBA" id="ARBA00037998"/>
    </source>
</evidence>
<evidence type="ECO:0000313" key="10">
    <source>
        <dbReference type="EMBL" id="CAA7599406.1"/>
    </source>
</evidence>
<dbReference type="GO" id="GO:0005886">
    <property type="term" value="C:plasma membrane"/>
    <property type="evidence" value="ECO:0007669"/>
    <property type="project" value="UniProtKB-SubCell"/>
</dbReference>
<gene>
    <name evidence="10" type="ORF">DEACI_0028</name>
    <name evidence="11" type="ORF">DEACI_1239</name>
</gene>
<keyword evidence="6 9" id="KW-1133">Transmembrane helix</keyword>
<evidence type="ECO:0000256" key="6">
    <source>
        <dbReference type="ARBA" id="ARBA00022989"/>
    </source>
</evidence>
<evidence type="ECO:0000256" key="2">
    <source>
        <dbReference type="ARBA" id="ARBA00022448"/>
    </source>
</evidence>
<dbReference type="EMBL" id="LR746496">
    <property type="protein sequence ID" value="CAA7599406.1"/>
    <property type="molecule type" value="Genomic_DNA"/>
</dbReference>
<reference evidence="10" key="2">
    <citation type="submission" date="2020-01" db="EMBL/GenBank/DDBJ databases">
        <authorList>
            <person name="Hornung B."/>
        </authorList>
    </citation>
    <scope>NUCLEOTIDE SEQUENCE</scope>
    <source>
        <strain evidence="10">PacBioINE</strain>
    </source>
</reference>
<evidence type="ECO:0000313" key="12">
    <source>
        <dbReference type="Proteomes" id="UP001071230"/>
    </source>
</evidence>
<evidence type="ECO:0000313" key="11">
    <source>
        <dbReference type="EMBL" id="CEJ06788.1"/>
    </source>
</evidence>
<dbReference type="GO" id="GO:0006865">
    <property type="term" value="P:amino acid transport"/>
    <property type="evidence" value="ECO:0007669"/>
    <property type="project" value="UniProtKB-KW"/>
</dbReference>
<evidence type="ECO:0000256" key="9">
    <source>
        <dbReference type="SAM" id="Phobius"/>
    </source>
</evidence>
<proteinExistence type="inferred from homology"/>
<keyword evidence="2" id="KW-0813">Transport</keyword>
<dbReference type="InterPro" id="IPR001851">
    <property type="entry name" value="ABC_transp_permease"/>
</dbReference>
<evidence type="ECO:0000256" key="5">
    <source>
        <dbReference type="ARBA" id="ARBA00022970"/>
    </source>
</evidence>
<evidence type="ECO:0000256" key="3">
    <source>
        <dbReference type="ARBA" id="ARBA00022475"/>
    </source>
</evidence>
<dbReference type="InterPro" id="IPR052157">
    <property type="entry name" value="BCAA_transport_permease"/>
</dbReference>
<dbReference type="AlphaFoldDB" id="A0A8S0XA06"/>
<evidence type="ECO:0000256" key="4">
    <source>
        <dbReference type="ARBA" id="ARBA00022692"/>
    </source>
</evidence>
<keyword evidence="7 9" id="KW-0472">Membrane</keyword>
<feature type="transmembrane region" description="Helical" evidence="9">
    <location>
        <begin position="143"/>
        <end position="160"/>
    </location>
</feature>
<comment type="similarity">
    <text evidence="8">Belongs to the binding-protein-dependent transport system permease family. LivHM subfamily.</text>
</comment>
<dbReference type="PANTHER" id="PTHR11795:SF442">
    <property type="entry name" value="ABC TRANSPORTER ATP-BINDING PROTEIN"/>
    <property type="match status" value="1"/>
</dbReference>
<feature type="transmembrane region" description="Helical" evidence="9">
    <location>
        <begin position="88"/>
        <end position="106"/>
    </location>
</feature>
<evidence type="ECO:0000256" key="7">
    <source>
        <dbReference type="ARBA" id="ARBA00023136"/>
    </source>
</evidence>
<keyword evidence="5" id="KW-0029">Amino-acid transport</keyword>
<keyword evidence="3" id="KW-1003">Cell membrane</keyword>
<sequence length="289" mass="29891">MGMATFINLTVNGLSTGMMIFLLASGLSLIFGLMGVLNFAHGSLFMLGGYTGVVVFAHSGSFILALVSAMLVGVSVGWVVERLTVRRVYGNAIAQILITTGVMIVLNELVKAVFGPDIIATPVPPLLAGSWAIGSVILIKYRLFTLAVGLVVAVTVHLLLTKTRLGMVVRAGVENPEMVQALGINIRQVFSLVFAFGAALAALGGVMMAPAVGAVNPDMGLQNQMLAFIVVVIGGMGSFLGSALGSILVGLAGAYTAWFLPEASLAVNVLLMAVVLLLRPNGLFGMGGE</sequence>
<evidence type="ECO:0000256" key="1">
    <source>
        <dbReference type="ARBA" id="ARBA00004651"/>
    </source>
</evidence>
<feature type="transmembrane region" description="Helical" evidence="9">
    <location>
        <begin position="258"/>
        <end position="278"/>
    </location>
</feature>
<dbReference type="RefSeq" id="WP_240983221.1">
    <property type="nucleotide sequence ID" value="NZ_CDGJ01000033.1"/>
</dbReference>
<feature type="transmembrane region" description="Helical" evidence="9">
    <location>
        <begin position="60"/>
        <end position="81"/>
    </location>
</feature>
<feature type="transmembrane region" description="Helical" evidence="9">
    <location>
        <begin position="189"/>
        <end position="213"/>
    </location>
</feature>
<keyword evidence="4 9" id="KW-0812">Transmembrane</keyword>
<dbReference type="Pfam" id="PF02653">
    <property type="entry name" value="BPD_transp_2"/>
    <property type="match status" value="1"/>
</dbReference>
<dbReference type="CDD" id="cd06582">
    <property type="entry name" value="TM_PBP1_LivH_like"/>
    <property type="match status" value="1"/>
</dbReference>
<feature type="transmembrane region" description="Helical" evidence="9">
    <location>
        <begin position="20"/>
        <end position="40"/>
    </location>
</feature>
<dbReference type="EMBL" id="CDGJ01000033">
    <property type="protein sequence ID" value="CEJ06788.1"/>
    <property type="molecule type" value="Genomic_DNA"/>
</dbReference>
<comment type="subcellular location">
    <subcellularLocation>
        <location evidence="1">Cell membrane</location>
        <topology evidence="1">Multi-pass membrane protein</topology>
    </subcellularLocation>
</comment>
<dbReference type="KEGG" id="aacx:DEACI_0028"/>
<dbReference type="Proteomes" id="UP001071230">
    <property type="component" value="Unassembled WGS sequence"/>
</dbReference>